<gene>
    <name evidence="1" type="ORF">DHETER_LOCUS7648</name>
</gene>
<evidence type="ECO:0000313" key="1">
    <source>
        <dbReference type="EMBL" id="CAG8611311.1"/>
    </source>
</evidence>
<accession>A0ACA9MV54</accession>
<feature type="non-terminal residue" evidence="1">
    <location>
        <position position="1"/>
    </location>
</feature>
<proteinExistence type="predicted"/>
<evidence type="ECO:0000313" key="2">
    <source>
        <dbReference type="Proteomes" id="UP000789702"/>
    </source>
</evidence>
<dbReference type="Proteomes" id="UP000789702">
    <property type="component" value="Unassembled WGS sequence"/>
</dbReference>
<dbReference type="EMBL" id="CAJVPU010011060">
    <property type="protein sequence ID" value="CAG8611311.1"/>
    <property type="molecule type" value="Genomic_DNA"/>
</dbReference>
<comment type="caution">
    <text evidence="1">The sequence shown here is derived from an EMBL/GenBank/DDBJ whole genome shotgun (WGS) entry which is preliminary data.</text>
</comment>
<sequence length="474" mass="55754">KKISSTLSEMIIFIKLTKICWNFFNLHKLKLFGGAIILLLPISLLFLKTNDISSQEIKTEPIKLASTPFSSENLPSSCENLPSFIKTNTSQRKFYITSPKSRELTIFHWISVTFSNINNVSWKTISRDLCPYPPELSTFFQRIFEKFARQSVSDLTEWPKGYAPCWLWSKNDERGTCANGAKYRLTTNYTQWRDADIMYFDYPFFLKIDEPPYYDMKQMPPHKAGQVWWFRFSEEGLGYYLFVGLESFLNLFDMAMGSPADLFDIFQPTYGIYKGHIPKFYESHITFNEKKNDVLISWMAGNCNPINNRNDYAYELMQHITVDSFGFCHHNKELPDSIREKYGIEDTAYYSTNMYDVKVDVLSLYKFHLAFENSNCKGYVTEKVYDSFLGDSIPIYMGAPDIDYYVPPHSIIKVTDFENVEDLAKYIYKVANNQTLYESYFEWKKDKTYENFCKLCHQTEEQTICRFFDRAVWV</sequence>
<organism evidence="1 2">
    <name type="scientific">Dentiscutata heterogama</name>
    <dbReference type="NCBI Taxonomy" id="1316150"/>
    <lineage>
        <taxon>Eukaryota</taxon>
        <taxon>Fungi</taxon>
        <taxon>Fungi incertae sedis</taxon>
        <taxon>Mucoromycota</taxon>
        <taxon>Glomeromycotina</taxon>
        <taxon>Glomeromycetes</taxon>
        <taxon>Diversisporales</taxon>
        <taxon>Gigasporaceae</taxon>
        <taxon>Dentiscutata</taxon>
    </lineage>
</organism>
<name>A0ACA9MV54_9GLOM</name>
<keyword evidence="2" id="KW-1185">Reference proteome</keyword>
<reference evidence="1" key="1">
    <citation type="submission" date="2021-06" db="EMBL/GenBank/DDBJ databases">
        <authorList>
            <person name="Kallberg Y."/>
            <person name="Tangrot J."/>
            <person name="Rosling A."/>
        </authorList>
    </citation>
    <scope>NUCLEOTIDE SEQUENCE</scope>
    <source>
        <strain evidence="1">IL203A</strain>
    </source>
</reference>
<protein>
    <submittedName>
        <fullName evidence="1">15476_t:CDS:1</fullName>
    </submittedName>
</protein>